<gene>
    <name evidence="1" type="ORF">GCM10010964_18580</name>
</gene>
<sequence length="170" mass="18344">MAGATIRVEIQDRALRRALARWIRLDRDPRPLLRAIGVGLAENVRDRIAAGEDPEGNPWTPLHPAYAALKRGPGILREAGMRGGLQGSVTFDVAGREVAVGTSKIYGAAHQFGATIRAKRAPRLVFRTPDGKAWGAAQEVTIPARPYLGLSRADEGTILEVAETFFARGP</sequence>
<dbReference type="NCBIfam" id="TIGR01635">
    <property type="entry name" value="tail_comp_S"/>
    <property type="match status" value="1"/>
</dbReference>
<organism evidence="1 2">
    <name type="scientific">Caldovatus sediminis</name>
    <dbReference type="NCBI Taxonomy" id="2041189"/>
    <lineage>
        <taxon>Bacteria</taxon>
        <taxon>Pseudomonadati</taxon>
        <taxon>Pseudomonadota</taxon>
        <taxon>Alphaproteobacteria</taxon>
        <taxon>Acetobacterales</taxon>
        <taxon>Roseomonadaceae</taxon>
        <taxon>Caldovatus</taxon>
    </lineage>
</organism>
<evidence type="ECO:0008006" key="3">
    <source>
        <dbReference type="Google" id="ProtNLM"/>
    </source>
</evidence>
<dbReference type="Pfam" id="PF05069">
    <property type="entry name" value="Phage_tail_S"/>
    <property type="match status" value="1"/>
</dbReference>
<dbReference type="EMBL" id="BMKS01000004">
    <property type="protein sequence ID" value="GGG30931.1"/>
    <property type="molecule type" value="Genomic_DNA"/>
</dbReference>
<name>A0A8J2ZBK6_9PROT</name>
<dbReference type="RefSeq" id="WP_188899724.1">
    <property type="nucleotide sequence ID" value="NZ_BMKS01000004.1"/>
</dbReference>
<dbReference type="InterPro" id="IPR006522">
    <property type="entry name" value="Phage_virion_morphogenesis"/>
</dbReference>
<comment type="caution">
    <text evidence="1">The sequence shown here is derived from an EMBL/GenBank/DDBJ whole genome shotgun (WGS) entry which is preliminary data.</text>
</comment>
<accession>A0A8J2ZBK6</accession>
<dbReference type="AlphaFoldDB" id="A0A8J2ZBK6"/>
<evidence type="ECO:0000313" key="2">
    <source>
        <dbReference type="Proteomes" id="UP000597507"/>
    </source>
</evidence>
<evidence type="ECO:0000313" key="1">
    <source>
        <dbReference type="EMBL" id="GGG30931.1"/>
    </source>
</evidence>
<reference evidence="1 2" key="1">
    <citation type="journal article" date="2014" name="Int. J. Syst. Evol. Microbiol.">
        <title>Complete genome sequence of Corynebacterium casei LMG S-19264T (=DSM 44701T), isolated from a smear-ripened cheese.</title>
        <authorList>
            <consortium name="US DOE Joint Genome Institute (JGI-PGF)"/>
            <person name="Walter F."/>
            <person name="Albersmeier A."/>
            <person name="Kalinowski J."/>
            <person name="Ruckert C."/>
        </authorList>
    </citation>
    <scope>NUCLEOTIDE SEQUENCE [LARGE SCALE GENOMIC DNA]</scope>
    <source>
        <strain evidence="1 2">CGMCC 1.16330</strain>
    </source>
</reference>
<protein>
    <recommendedName>
        <fullName evidence="3">Phage virion morphogenesis protein</fullName>
    </recommendedName>
</protein>
<keyword evidence="2" id="KW-1185">Reference proteome</keyword>
<dbReference type="Proteomes" id="UP000597507">
    <property type="component" value="Unassembled WGS sequence"/>
</dbReference>
<proteinExistence type="predicted"/>